<evidence type="ECO:0000259" key="5">
    <source>
        <dbReference type="Pfam" id="PF23726"/>
    </source>
</evidence>
<dbReference type="InterPro" id="IPR058543">
    <property type="entry name" value="Beta-prop_RSE1/DDB1/CPSF1_2nd"/>
</dbReference>
<proteinExistence type="predicted"/>
<dbReference type="Pfam" id="PF10433">
    <property type="entry name" value="Beta-prop_RSE1_1st"/>
    <property type="match status" value="1"/>
</dbReference>
<evidence type="ECO:0000259" key="3">
    <source>
        <dbReference type="Pfam" id="PF03178"/>
    </source>
</evidence>
<dbReference type="InterPro" id="IPR004871">
    <property type="entry name" value="RSE1/DDB1/CPSF1_C"/>
</dbReference>
<sequence>MFSIFKQSYPATSVEHAIYCRFYGGREKNLVVAGANVLRVFRLIPNTDEKMLRKESADGQPPKMKLECLASYNLFGKVMSIAAVSLSGSSQDTILMSFAHAKLSLIEYDPVSDNLKTLSLHNFEDEGIGSNHKIPEIRVDPEGRCAALLIFRNTLAILPFRKDSAHDNNVTLSSYIIKLTDLEERVDNVIDVQFLHGYYEPTLIILYEPVGTFPGRIAVRQDTCNMVAVSLNTQQRVHPIIWSLNSLPFDCSQLLPVPKPLGGALILAVNSIIYVNQSVPPYGVSVNSIADHCTSFPLKPYEGSRIGLDCARAAFLQYDRVVLSLKGGELYVLTLFADSMRSVRKFHIEKAAASVLTTCLCICDNYLFLGSRLGNSLLLAFQTKDYNQYATPFAAKKPKMEQFSLLFDQELDHLDEEEIDNYLYGEDHESTDSKAISYQFEVCDSLLNIGPCGQMAVGEPASTCIEFDKKSPDPDVEIVTTSGYGKNGAICVLQRTMKPQVVTTFELPEVSDMFTVFASRKNEDTSMHTYLLLSRSDSTMVLQTGQEINEMDQSGFNVTSPTILAANLGNNRFIVQVCPTSIRLLDAAATVLQELIMDSDFLITSASTSDPYVTVLAESGRIGLLTFVEGSQLEIFFPVPSKNSPVVCVSLYRDISGLFNTTVPETDSAETTKLHTANKSLNAKKEMDDEEDYLYGDTNTEQSRPVEDNSQTKFTPQQKVMDYFREIKPTYWLSIIRQNGTLEIYLLAGQLVVETFQTIQVHLGHRLLFNMKTDEPSLPSSSIHCNIVEMGIFGLGHLHRRPLLMIRTSDFGVLLYEAIPALPAHESKQKNELKIRFRKLNHSLLLRETKTYVRKGGQSVVLEPYAWRTNQFKYFSNIAGYTGVFIGGPYPHWLFMTSRGELRLHPMSIDGAIKCFACFNNINCSQGFIYLNRKDELRICLLPTLFNYDAPWPVRKVPLRCTPHYLIYHVETKTYILATSLAEPTNRIYRFNGDDKELSLEERDDRFPYPHVEKFAIQLISPVTWEAVPNTRMDLDDWEHVTCLKTVSLEYEGHASGLKDYLAVSTNYNYGEDIISRGRIFILDLIEVVPEPGQPLTKNKIKTLYAKDQKGPVAAISSVCGYLVAAIGQKIYLWQLKNDDLVGIAFIDTEIYIHQLLNIKSFILAADVYKSVSVLRFQEEYRTLCIVARDYQPLEVMAVDYYIDNTQLGFLVSDAEKNLILYMYQPEARESQGGHRLIRKADFHVGQVVSTMFRIKCKINDPTTEKRFPPLIEKRQMIGFGTLDGGLGYVLPIPEKTYRRLQMLHNVLHSTMTHAGGLNPKAYRAFQTKNKSLVNSTKSIVDGELVFSFLTLPHEEQLEVARKIGTKVEELIDDFIEIDRYTAHF</sequence>
<keyword evidence="2" id="KW-0539">Nucleus</keyword>
<keyword evidence="7" id="KW-1185">Reference proteome</keyword>
<dbReference type="PANTHER" id="PTHR10644">
    <property type="entry name" value="DNA REPAIR/RNA PROCESSING CPSF FAMILY"/>
    <property type="match status" value="1"/>
</dbReference>
<dbReference type="Pfam" id="PF03178">
    <property type="entry name" value="CPSF_A"/>
    <property type="match status" value="1"/>
</dbReference>
<dbReference type="Gene3D" id="1.10.150.910">
    <property type="match status" value="1"/>
</dbReference>
<evidence type="ECO:0008006" key="8">
    <source>
        <dbReference type="Google" id="ProtNLM"/>
    </source>
</evidence>
<evidence type="ECO:0000313" key="7">
    <source>
        <dbReference type="Proteomes" id="UP000789390"/>
    </source>
</evidence>
<dbReference type="Proteomes" id="UP000789390">
    <property type="component" value="Unassembled WGS sequence"/>
</dbReference>
<name>A0A8J2WFW9_9CRUS</name>
<feature type="domain" description="RSE1/DDB1/CPSF1 second beta-propeller" evidence="5">
    <location>
        <begin position="499"/>
        <end position="941"/>
    </location>
</feature>
<dbReference type="GO" id="GO:0005634">
    <property type="term" value="C:nucleus"/>
    <property type="evidence" value="ECO:0007669"/>
    <property type="project" value="UniProtKB-SubCell"/>
</dbReference>
<dbReference type="Gene3D" id="2.130.10.10">
    <property type="entry name" value="YVTN repeat-like/Quinoprotein amine dehydrogenase"/>
    <property type="match status" value="2"/>
</dbReference>
<dbReference type="InterPro" id="IPR050358">
    <property type="entry name" value="RSE1/DDB1/CFT1"/>
</dbReference>
<dbReference type="EMBL" id="CAKKLH010000001">
    <property type="protein sequence ID" value="CAH0097979.1"/>
    <property type="molecule type" value="Genomic_DNA"/>
</dbReference>
<dbReference type="FunFam" id="2.130.10.10:FF:000118">
    <property type="entry name" value="Cleavage and polyadenylation specificity factor subunit 1"/>
    <property type="match status" value="1"/>
</dbReference>
<feature type="domain" description="RSE1/DDB1/CPSF1 first beta-propeller" evidence="4">
    <location>
        <begin position="13"/>
        <end position="385"/>
    </location>
</feature>
<accession>A0A8J2WFW9</accession>
<dbReference type="InterPro" id="IPR018846">
    <property type="entry name" value="Beta-prop_RSE1/DDB1/CPSF1_1st"/>
</dbReference>
<evidence type="ECO:0000313" key="6">
    <source>
        <dbReference type="EMBL" id="CAH0097979.1"/>
    </source>
</evidence>
<dbReference type="OrthoDB" id="6109at2759"/>
<comment type="caution">
    <text evidence="6">The sequence shown here is derived from an EMBL/GenBank/DDBJ whole genome shotgun (WGS) entry which is preliminary data.</text>
</comment>
<dbReference type="GO" id="GO:0003676">
    <property type="term" value="F:nucleic acid binding"/>
    <property type="evidence" value="ECO:0007669"/>
    <property type="project" value="InterPro"/>
</dbReference>
<evidence type="ECO:0000256" key="2">
    <source>
        <dbReference type="ARBA" id="ARBA00023242"/>
    </source>
</evidence>
<organism evidence="6 7">
    <name type="scientific">Daphnia galeata</name>
    <dbReference type="NCBI Taxonomy" id="27404"/>
    <lineage>
        <taxon>Eukaryota</taxon>
        <taxon>Metazoa</taxon>
        <taxon>Ecdysozoa</taxon>
        <taxon>Arthropoda</taxon>
        <taxon>Crustacea</taxon>
        <taxon>Branchiopoda</taxon>
        <taxon>Diplostraca</taxon>
        <taxon>Cladocera</taxon>
        <taxon>Anomopoda</taxon>
        <taxon>Daphniidae</taxon>
        <taxon>Daphnia</taxon>
    </lineage>
</organism>
<protein>
    <recommendedName>
        <fullName evidence="8">Cleavage and polyadenylation specificity factor subunit 1</fullName>
    </recommendedName>
</protein>
<dbReference type="Pfam" id="PF23726">
    <property type="entry name" value="Beta-prop_RSE1_2nd"/>
    <property type="match status" value="1"/>
</dbReference>
<dbReference type="InterPro" id="IPR015943">
    <property type="entry name" value="WD40/YVTN_repeat-like_dom_sf"/>
</dbReference>
<comment type="subcellular location">
    <subcellularLocation>
        <location evidence="1">Nucleus</location>
    </subcellularLocation>
</comment>
<reference evidence="6" key="1">
    <citation type="submission" date="2021-11" db="EMBL/GenBank/DDBJ databases">
        <authorList>
            <person name="Schell T."/>
        </authorList>
    </citation>
    <scope>NUCLEOTIDE SEQUENCE</scope>
    <source>
        <strain evidence="6">M5</strain>
    </source>
</reference>
<evidence type="ECO:0000259" key="4">
    <source>
        <dbReference type="Pfam" id="PF10433"/>
    </source>
</evidence>
<gene>
    <name evidence="6" type="ORF">DGAL_LOCUS25</name>
</gene>
<evidence type="ECO:0000256" key="1">
    <source>
        <dbReference type="ARBA" id="ARBA00004123"/>
    </source>
</evidence>
<feature type="domain" description="RSE1/DDB1/CPSF1 C-terminal" evidence="3">
    <location>
        <begin position="1014"/>
        <end position="1350"/>
    </location>
</feature>
<dbReference type="FunFam" id="2.130.10.10:FF:000100">
    <property type="entry name" value="Cleavage and polyadenylation specificity factor subunit 1"/>
    <property type="match status" value="1"/>
</dbReference>